<evidence type="ECO:0000313" key="5">
    <source>
        <dbReference type="RefSeq" id="XP_032820632.1"/>
    </source>
</evidence>
<feature type="region of interest" description="Disordered" evidence="2">
    <location>
        <begin position="1307"/>
        <end position="1449"/>
    </location>
</feature>
<accession>A0AAJ7TMJ5</accession>
<keyword evidence="4" id="KW-1185">Reference proteome</keyword>
<dbReference type="RefSeq" id="XP_032820632.1">
    <property type="nucleotide sequence ID" value="XM_032964741.1"/>
</dbReference>
<dbReference type="PANTHER" id="PTHR14435:SF2">
    <property type="entry name" value="ZINC FINGER PROTEIN 106"/>
    <property type="match status" value="1"/>
</dbReference>
<dbReference type="Proteomes" id="UP001318040">
    <property type="component" value="Chromosome 33"/>
</dbReference>
<evidence type="ECO:0000313" key="4">
    <source>
        <dbReference type="Proteomes" id="UP001318040"/>
    </source>
</evidence>
<feature type="compositionally biased region" description="Basic and acidic residues" evidence="2">
    <location>
        <begin position="94"/>
        <end position="105"/>
    </location>
</feature>
<feature type="compositionally biased region" description="Basic and acidic residues" evidence="2">
    <location>
        <begin position="134"/>
        <end position="159"/>
    </location>
</feature>
<dbReference type="FunFam" id="2.130.10.10:FF:000114">
    <property type="entry name" value="zinc finger protein 106 isoform X1"/>
    <property type="match status" value="1"/>
</dbReference>
<gene>
    <name evidence="5" type="primary">ZNF106</name>
</gene>
<organism evidence="4 5">
    <name type="scientific">Petromyzon marinus</name>
    <name type="common">Sea lamprey</name>
    <dbReference type="NCBI Taxonomy" id="7757"/>
    <lineage>
        <taxon>Eukaryota</taxon>
        <taxon>Metazoa</taxon>
        <taxon>Chordata</taxon>
        <taxon>Craniata</taxon>
        <taxon>Vertebrata</taxon>
        <taxon>Cyclostomata</taxon>
        <taxon>Hyperoartia</taxon>
        <taxon>Petromyzontiformes</taxon>
        <taxon>Petromyzontidae</taxon>
        <taxon>Petromyzon</taxon>
    </lineage>
</organism>
<feature type="compositionally biased region" description="Basic and acidic residues" evidence="2">
    <location>
        <begin position="1512"/>
        <end position="1531"/>
    </location>
</feature>
<feature type="compositionally biased region" description="Polar residues" evidence="2">
    <location>
        <begin position="345"/>
        <end position="377"/>
    </location>
</feature>
<dbReference type="SMART" id="SM00320">
    <property type="entry name" value="WD40"/>
    <property type="match status" value="6"/>
</dbReference>
<evidence type="ECO:0000259" key="3">
    <source>
        <dbReference type="PROSITE" id="PS00028"/>
    </source>
</evidence>
<evidence type="ECO:0000256" key="2">
    <source>
        <dbReference type="SAM" id="MobiDB-lite"/>
    </source>
</evidence>
<dbReference type="SMART" id="SM00564">
    <property type="entry name" value="PQQ"/>
    <property type="match status" value="3"/>
</dbReference>
<feature type="compositionally biased region" description="Basic residues" evidence="2">
    <location>
        <begin position="1400"/>
        <end position="1411"/>
    </location>
</feature>
<feature type="region of interest" description="Disordered" evidence="2">
    <location>
        <begin position="599"/>
        <end position="666"/>
    </location>
</feature>
<proteinExistence type="predicted"/>
<dbReference type="InterPro" id="IPR001680">
    <property type="entry name" value="WD40_rpt"/>
</dbReference>
<dbReference type="SMART" id="SM00355">
    <property type="entry name" value="ZnF_C2H2"/>
    <property type="match status" value="3"/>
</dbReference>
<dbReference type="KEGG" id="pmrn:116948256"/>
<feature type="compositionally biased region" description="Basic residues" evidence="2">
    <location>
        <begin position="1429"/>
        <end position="1440"/>
    </location>
</feature>
<name>A0AAJ7TMJ5_PETMA</name>
<feature type="region of interest" description="Disordered" evidence="2">
    <location>
        <begin position="571"/>
        <end position="590"/>
    </location>
</feature>
<reference evidence="5" key="1">
    <citation type="submission" date="2025-08" db="UniProtKB">
        <authorList>
            <consortium name="RefSeq"/>
        </authorList>
    </citation>
    <scope>IDENTIFICATION</scope>
    <source>
        <tissue evidence="5">Sperm</tissue>
    </source>
</reference>
<feature type="region of interest" description="Disordered" evidence="2">
    <location>
        <begin position="1474"/>
        <end position="1532"/>
    </location>
</feature>
<feature type="region of interest" description="Disordered" evidence="2">
    <location>
        <begin position="1058"/>
        <end position="1085"/>
    </location>
</feature>
<dbReference type="CDD" id="cd00200">
    <property type="entry name" value="WD40"/>
    <property type="match status" value="1"/>
</dbReference>
<dbReference type="GO" id="GO:0003723">
    <property type="term" value="F:RNA binding"/>
    <property type="evidence" value="ECO:0007669"/>
    <property type="project" value="InterPro"/>
</dbReference>
<dbReference type="Pfam" id="PF00400">
    <property type="entry name" value="WD40"/>
    <property type="match status" value="3"/>
</dbReference>
<feature type="compositionally biased region" description="Polar residues" evidence="2">
    <location>
        <begin position="1307"/>
        <end position="1333"/>
    </location>
</feature>
<feature type="compositionally biased region" description="Polar residues" evidence="2">
    <location>
        <begin position="166"/>
        <end position="175"/>
    </location>
</feature>
<feature type="compositionally biased region" description="Polar residues" evidence="2">
    <location>
        <begin position="111"/>
        <end position="121"/>
    </location>
</feature>
<dbReference type="InterPro" id="IPR015943">
    <property type="entry name" value="WD40/YVTN_repeat-like_dom_sf"/>
</dbReference>
<keyword evidence="1" id="KW-0853">WD repeat</keyword>
<dbReference type="PANTHER" id="PTHR14435">
    <property type="entry name" value="ZINC FINGER PROTEIN 106"/>
    <property type="match status" value="1"/>
</dbReference>
<feature type="repeat" description="WD" evidence="1">
    <location>
        <begin position="1647"/>
        <end position="1686"/>
    </location>
</feature>
<dbReference type="PROSITE" id="PS00028">
    <property type="entry name" value="ZINC_FINGER_C2H2_1"/>
    <property type="match status" value="2"/>
</dbReference>
<dbReference type="CTD" id="64397"/>
<dbReference type="GO" id="GO:0008286">
    <property type="term" value="P:insulin receptor signaling pathway"/>
    <property type="evidence" value="ECO:0007669"/>
    <property type="project" value="TreeGrafter"/>
</dbReference>
<feature type="compositionally biased region" description="Basic residues" evidence="2">
    <location>
        <begin position="1073"/>
        <end position="1085"/>
    </location>
</feature>
<feature type="compositionally biased region" description="Low complexity" evidence="2">
    <location>
        <begin position="1369"/>
        <end position="1382"/>
    </location>
</feature>
<dbReference type="GO" id="GO:0017124">
    <property type="term" value="F:SH3 domain binding"/>
    <property type="evidence" value="ECO:0007669"/>
    <property type="project" value="TreeGrafter"/>
</dbReference>
<feature type="compositionally biased region" description="Polar residues" evidence="2">
    <location>
        <begin position="795"/>
        <end position="806"/>
    </location>
</feature>
<dbReference type="InterPro" id="IPR013087">
    <property type="entry name" value="Znf_C2H2_type"/>
</dbReference>
<dbReference type="InterPro" id="IPR036322">
    <property type="entry name" value="WD40_repeat_dom_sf"/>
</dbReference>
<feature type="region of interest" description="Disordered" evidence="2">
    <location>
        <begin position="330"/>
        <end position="459"/>
    </location>
</feature>
<protein>
    <submittedName>
        <fullName evidence="5">LOW QUALITY PROTEIN: zinc finger protein 106</fullName>
    </submittedName>
</protein>
<feature type="compositionally biased region" description="Low complexity" evidence="2">
    <location>
        <begin position="1334"/>
        <end position="1348"/>
    </location>
</feature>
<feature type="compositionally biased region" description="Polar residues" evidence="2">
    <location>
        <begin position="654"/>
        <end position="666"/>
    </location>
</feature>
<dbReference type="GO" id="GO:0005829">
    <property type="term" value="C:cytosol"/>
    <property type="evidence" value="ECO:0007669"/>
    <property type="project" value="TreeGrafter"/>
</dbReference>
<feature type="domain" description="C2H2-type" evidence="3">
    <location>
        <begin position="7"/>
        <end position="29"/>
    </location>
</feature>
<feature type="compositionally biased region" description="Polar residues" evidence="2">
    <location>
        <begin position="1492"/>
        <end position="1505"/>
    </location>
</feature>
<dbReference type="InterPro" id="IPR018391">
    <property type="entry name" value="PQQ_b-propeller_rpt"/>
</dbReference>
<feature type="region of interest" description="Disordered" evidence="2">
    <location>
        <begin position="766"/>
        <end position="810"/>
    </location>
</feature>
<sequence length="2006" mass="218426">MSKQLKCGLCRVHCANTKEFEEHIRSMLHHREMETVEGRACTHHCRVCCANVVGLSAYASHLSSPEHKKRVERSSPGGAYREIPPPDAAQTTTQRDDAKKPEERSLPITDITKQVPFNNSHFHPRPNLAKAKKMVKEATNESNPKTDKPMEQPRSHTDAHPAWTGAASNSLNANSHHLPPPSVFYKNWHHNRQPFSKKGRGGAGGGRGYGYNYNHGPNRYWQDFHYSPQRWHNDQNYKHWHEHLDEGNYDGGMQDDFTSDKLPPWFDQHENTPFHHYVDRGRIKRASRFTRWTPYPPQKYPSGLGDQEMMPKEVKQLEKVPPLKAVELPKITFDETKTRVPPNPTNTTQGGSRVAPSGTTARTDTAHGQGTGSSSSRPAVAASQGPRTTTYQSKGAVPLSGKQQRRESLSSNLWKVRANLRAGPSQHKPPAAVRATEKHSNCPKNKVTNKDDISTHPSEVCEDPPCLTLPSLSLSSHRPSSAPSALLKLDEKPGDAAQRVVMHERPWSAGASGSTVGQRDSADLAKVDKEGVTANSADANRPSTVEPLADVFKAKLAGIVDKVSGIKSVHKQMKERVPQPNNTADLGYTEKVNTVNTTPIPLTQKQPAGVHGHVKNKETSHSQPFSNDCTGGKPPQEKNLPSPSGKEFGAQGGDETNQSPALDMTSTDATVRPECLSAVITNSVANTRPAHAESRTSETTTEIKIATAPKAEIMVTAAPASDKHTSDCVSSDPEAHRCPPASAQAELSRLGVSTALQKELSRYLAARGTSGSKPGTAAPEPNLNQARRRMRPGGTYTSGPVPSTTLGKGPAVLAVSGTAGLGGAEAQRKPEVERESCSLRPAIQQLLSAPRRNVDWEQIVQVLSKRRQAKGLPRFGIEMGPANKDDPLDPAFLNFDELGDFPELYDLNLDDFLHKEQQFGTKYRSDNPVEPVGEPRLACATAGEAAASVSGTTTSGSGQVPQLLATLERTPTNATKEKHPSKNGMSASRPLRTGVATTAMGDLGSEGPLVNTGAAATPRSLSSFLLANTPEVGSPSVCPISPQCPLGAQVEGETDILTDSSFTSGPEPSGGQARKKRVPPRKGLRQRCLKLSGKNKRMKVKGFWLANSPNERQHVDELLSVSLREEELSRGMQELEPTLEHARAALHSAFLHVQELLLQKQQITMEMDKLRSYRIQILQGMQDKSVNQRHLPSAPLVPSAVTASPSLPGPAGVSHPLLIKQEAGELTPAAACTPSILNTTLNPGSFLPPSPLLQQCLPAATLGEAGVPTATTPPVAHYFTQPQEVPWRRPPLPDGIPETVLLRSPRLSSPAHSNMCTPASKSLASTPHDSSAETTVAPAATAAAPVPTKGGAGSRDGSVKRNPMRTRARAGAASEGSTEAGRVGNAAEEPGEDHHGASTQKRKRLKKRKPARQCVPETSDTEQEALTRPVRRLKTRRGSRQGKSTQVSLRHRKPVWGGRCFPWPRRSHVWPNLPPRPRSTRGKRMTRAWTAPTETTVGSRQSEADSSLELVEPPHPRDLVHRDSSDNEATKLPKCLTKKAAARGRTPAAAAAAAALGEVGRSETAAMVSSTSDLWQRNGPRLVAEYKSLSLGVYIPGKGSFIWPLYIFKSSFPLSLPWMQETEKKEDHQKKSSTTDSQLCEPSAGAFEGHEAAVSGVQIFEGMLYTCSSDKTVRAFDLETRQCLRTFNGHTSKVNALLVTVAGGNASQPRLYTGASDHTIRCYSVREERCVEEFSVLDRVLCLHERWDVLYAGLANGTVVSISTQSNKFLDTFECHGPRAVSCVASSQEGSRRLLLVGSYDATISVRDARSGLFLRALDSHTKTVLCMQVVNDLVFSGSSDQSVHAHNIHTGELLRIYKGHTHAITAISILGKVMLTACLDKLVRVYELESHDRLQVYGGHKDMVMCMAVHKSMIYTGCYDGSVQAVTLNLISNFRCWWHKCCLMFGVLDHLKEHIRSTHLNTDAQSTLCRWRDCDAFFTAKNGTIHELVPHLCRHAELDSQPQKE</sequence>
<feature type="domain" description="C2H2-type" evidence="3">
    <location>
        <begin position="1937"/>
        <end position="1960"/>
    </location>
</feature>
<evidence type="ECO:0000256" key="1">
    <source>
        <dbReference type="PROSITE-ProRule" id="PRU00221"/>
    </source>
</evidence>
<dbReference type="PROSITE" id="PS50082">
    <property type="entry name" value="WD_REPEATS_2"/>
    <property type="match status" value="1"/>
</dbReference>
<feature type="region of interest" description="Disordered" evidence="2">
    <location>
        <begin position="61"/>
        <end position="178"/>
    </location>
</feature>
<dbReference type="SUPFAM" id="SSF50978">
    <property type="entry name" value="WD40 repeat-like"/>
    <property type="match status" value="1"/>
</dbReference>
<dbReference type="Gene3D" id="2.130.10.10">
    <property type="entry name" value="YVTN repeat-like/Quinoprotein amine dehydrogenase"/>
    <property type="match status" value="2"/>
</dbReference>
<dbReference type="GO" id="GO:0016020">
    <property type="term" value="C:membrane"/>
    <property type="evidence" value="ECO:0007669"/>
    <property type="project" value="TreeGrafter"/>
</dbReference>
<dbReference type="InterPro" id="IPR042622">
    <property type="entry name" value="Znf106"/>
</dbReference>